<reference evidence="1" key="2">
    <citation type="journal article" date="2015" name="Fish Shellfish Immunol.">
        <title>Early steps in the European eel (Anguilla anguilla)-Vibrio vulnificus interaction in the gills: Role of the RtxA13 toxin.</title>
        <authorList>
            <person name="Callol A."/>
            <person name="Pajuelo D."/>
            <person name="Ebbesson L."/>
            <person name="Teles M."/>
            <person name="MacKenzie S."/>
            <person name="Amaro C."/>
        </authorList>
    </citation>
    <scope>NUCLEOTIDE SEQUENCE</scope>
</reference>
<organism evidence="1">
    <name type="scientific">Anguilla anguilla</name>
    <name type="common">European freshwater eel</name>
    <name type="synonym">Muraena anguilla</name>
    <dbReference type="NCBI Taxonomy" id="7936"/>
    <lineage>
        <taxon>Eukaryota</taxon>
        <taxon>Metazoa</taxon>
        <taxon>Chordata</taxon>
        <taxon>Craniata</taxon>
        <taxon>Vertebrata</taxon>
        <taxon>Euteleostomi</taxon>
        <taxon>Actinopterygii</taxon>
        <taxon>Neopterygii</taxon>
        <taxon>Teleostei</taxon>
        <taxon>Anguilliformes</taxon>
        <taxon>Anguillidae</taxon>
        <taxon>Anguilla</taxon>
    </lineage>
</organism>
<proteinExistence type="predicted"/>
<evidence type="ECO:0000313" key="1">
    <source>
        <dbReference type="EMBL" id="JAI05294.1"/>
    </source>
</evidence>
<dbReference type="AlphaFoldDB" id="A0A0E9XUD6"/>
<sequence length="64" mass="7225">MPVVNGLLKHQWFIPAVKRGSIFRMVGTMSGYSVTHSSPLKTIFSSQRFCLCFPDLNVNVHIET</sequence>
<reference evidence="1" key="1">
    <citation type="submission" date="2014-11" db="EMBL/GenBank/DDBJ databases">
        <authorList>
            <person name="Amaro Gonzalez C."/>
        </authorList>
    </citation>
    <scope>NUCLEOTIDE SEQUENCE</scope>
</reference>
<protein>
    <submittedName>
        <fullName evidence="1">Uncharacterized protein</fullName>
    </submittedName>
</protein>
<name>A0A0E9XUD6_ANGAN</name>
<accession>A0A0E9XUD6</accession>
<dbReference type="EMBL" id="GBXM01003284">
    <property type="protein sequence ID" value="JAI05294.1"/>
    <property type="molecule type" value="Transcribed_RNA"/>
</dbReference>